<organism evidence="2 3">
    <name type="scientific">Fictibacillus terranigra</name>
    <dbReference type="NCBI Taxonomy" id="3058424"/>
    <lineage>
        <taxon>Bacteria</taxon>
        <taxon>Bacillati</taxon>
        <taxon>Bacillota</taxon>
        <taxon>Bacilli</taxon>
        <taxon>Bacillales</taxon>
        <taxon>Fictibacillaceae</taxon>
        <taxon>Fictibacillus</taxon>
    </lineage>
</organism>
<sequence length="44" mass="5323">MKSIRNRLLLMLLLFIIVPYFLTVFFIYGFTKAFKIQPLNTIKR</sequence>
<keyword evidence="3" id="KW-1185">Reference proteome</keyword>
<dbReference type="Proteomes" id="UP001168694">
    <property type="component" value="Unassembled WGS sequence"/>
</dbReference>
<evidence type="ECO:0000313" key="3">
    <source>
        <dbReference type="Proteomes" id="UP001168694"/>
    </source>
</evidence>
<evidence type="ECO:0000313" key="2">
    <source>
        <dbReference type="EMBL" id="MDN4075872.1"/>
    </source>
</evidence>
<evidence type="ECO:0000256" key="1">
    <source>
        <dbReference type="SAM" id="Phobius"/>
    </source>
</evidence>
<comment type="caution">
    <text evidence="2">The sequence shown here is derived from an EMBL/GenBank/DDBJ whole genome shotgun (WGS) entry which is preliminary data.</text>
</comment>
<keyword evidence="1" id="KW-1133">Transmembrane helix</keyword>
<gene>
    <name evidence="2" type="ORF">QYF49_23290</name>
</gene>
<keyword evidence="1" id="KW-0812">Transmembrane</keyword>
<proteinExistence type="predicted"/>
<feature type="transmembrane region" description="Helical" evidence="1">
    <location>
        <begin position="7"/>
        <end position="30"/>
    </location>
</feature>
<keyword evidence="1" id="KW-0472">Membrane</keyword>
<name>A0ABT8ED59_9BACL</name>
<evidence type="ECO:0008006" key="4">
    <source>
        <dbReference type="Google" id="ProtNLM"/>
    </source>
</evidence>
<dbReference type="EMBL" id="JAUHLN010000007">
    <property type="protein sequence ID" value="MDN4075872.1"/>
    <property type="molecule type" value="Genomic_DNA"/>
</dbReference>
<protein>
    <recommendedName>
        <fullName evidence="4">Sugar ABC transporter permease</fullName>
    </recommendedName>
</protein>
<dbReference type="RefSeq" id="WP_290401982.1">
    <property type="nucleotide sequence ID" value="NZ_JAUHLN010000007.1"/>
</dbReference>
<reference evidence="2" key="1">
    <citation type="submission" date="2023-06" db="EMBL/GenBank/DDBJ databases">
        <title>Draft Genome Sequences of Representative Paenibacillus Polymyxa, Bacillus cereus, Fictibacillus sp., and Brevibacillus agri Strains Isolated from Amazonian Dark Earth.</title>
        <authorList>
            <person name="Pellegrinetti T.A."/>
            <person name="Cunha I.C.M."/>
            <person name="Chaves M.G."/>
            <person name="Freitas A.S."/>
            <person name="Silva A.V.R."/>
            <person name="Tsai S.M."/>
            <person name="Mendes L.W."/>
        </authorList>
    </citation>
    <scope>NUCLEOTIDE SEQUENCE</scope>
    <source>
        <strain evidence="2">CENA-BCM004</strain>
    </source>
</reference>
<accession>A0ABT8ED59</accession>